<dbReference type="InterPro" id="IPR012944">
    <property type="entry name" value="SusD_RagB_dom"/>
</dbReference>
<keyword evidence="4" id="KW-0472">Membrane</keyword>
<dbReference type="SUPFAM" id="SSF48452">
    <property type="entry name" value="TPR-like"/>
    <property type="match status" value="1"/>
</dbReference>
<proteinExistence type="inferred from homology"/>
<name>A0ABS9SIW8_9BACT</name>
<keyword evidence="5" id="KW-0998">Cell outer membrane</keyword>
<keyword evidence="8" id="KW-1185">Reference proteome</keyword>
<evidence type="ECO:0000256" key="3">
    <source>
        <dbReference type="ARBA" id="ARBA00022729"/>
    </source>
</evidence>
<dbReference type="Gene3D" id="1.25.40.390">
    <property type="match status" value="1"/>
</dbReference>
<dbReference type="EMBL" id="JAKWBL010000001">
    <property type="protein sequence ID" value="MCH5598295.1"/>
    <property type="molecule type" value="Genomic_DNA"/>
</dbReference>
<organism evidence="7 8">
    <name type="scientific">Niabella ginsengisoli</name>
    <dbReference type="NCBI Taxonomy" id="522298"/>
    <lineage>
        <taxon>Bacteria</taxon>
        <taxon>Pseudomonadati</taxon>
        <taxon>Bacteroidota</taxon>
        <taxon>Chitinophagia</taxon>
        <taxon>Chitinophagales</taxon>
        <taxon>Chitinophagaceae</taxon>
        <taxon>Niabella</taxon>
    </lineage>
</organism>
<sequence>MSCRSLFFKAWDYFEKVKLFGDVPWINKELNINSEELYAPRTPRTVVMDSVIDILDKAIQWLPAKGNEQNGRINKNAALHLKAKIGLREGTFRKYHKIADGDKFLRYATDACEKIMTAGYSIYKYPDVSDPYNKIFAQYSYANNPEIILWRQYSADLSLGSAFSRYFAQNLRHQSGISRNLVDEYLCTDGLPISQSPLFNADDRGIITKEFVNRDPRLSQTVAQYGTYQNVSDVMGSNNAPKPNIPGLSGNKCPTGYRMAKWFLNDPADWARVANGMQATPVFRYAETLLIYAEAKAELGECDQTVLDNTINKIRDRVSMPHLLSNAIPQDPELDAAYQKYCDYTPSALLREIRRERRIEMAAEDVRWDDLMRWKAGSFLNIPVLGMKFVQSEYPTLKPGQGIFLNEEGYIEPYQKTLPGRNRVFNDRQYYFPIPLEDLLLNPALEQNPGWPSK</sequence>
<evidence type="ECO:0000256" key="2">
    <source>
        <dbReference type="ARBA" id="ARBA00006275"/>
    </source>
</evidence>
<evidence type="ECO:0000313" key="7">
    <source>
        <dbReference type="EMBL" id="MCH5598295.1"/>
    </source>
</evidence>
<dbReference type="Proteomes" id="UP001202248">
    <property type="component" value="Unassembled WGS sequence"/>
</dbReference>
<feature type="domain" description="RagB/SusD" evidence="6">
    <location>
        <begin position="176"/>
        <end position="451"/>
    </location>
</feature>
<dbReference type="InterPro" id="IPR011990">
    <property type="entry name" value="TPR-like_helical_dom_sf"/>
</dbReference>
<comment type="subcellular location">
    <subcellularLocation>
        <location evidence="1">Cell outer membrane</location>
    </subcellularLocation>
</comment>
<evidence type="ECO:0000259" key="6">
    <source>
        <dbReference type="Pfam" id="PF07980"/>
    </source>
</evidence>
<evidence type="ECO:0000256" key="1">
    <source>
        <dbReference type="ARBA" id="ARBA00004442"/>
    </source>
</evidence>
<accession>A0ABS9SIW8</accession>
<gene>
    <name evidence="7" type="ORF">MKP09_10420</name>
</gene>
<reference evidence="7 8" key="1">
    <citation type="submission" date="2022-02" db="EMBL/GenBank/DDBJ databases">
        <authorList>
            <person name="Min J."/>
        </authorList>
    </citation>
    <scope>NUCLEOTIDE SEQUENCE [LARGE SCALE GENOMIC DNA]</scope>
    <source>
        <strain evidence="7 8">GR10-1</strain>
    </source>
</reference>
<dbReference type="Pfam" id="PF07980">
    <property type="entry name" value="SusD_RagB"/>
    <property type="match status" value="1"/>
</dbReference>
<comment type="similarity">
    <text evidence="2">Belongs to the SusD family.</text>
</comment>
<comment type="caution">
    <text evidence="7">The sequence shown here is derived from an EMBL/GenBank/DDBJ whole genome shotgun (WGS) entry which is preliminary data.</text>
</comment>
<evidence type="ECO:0000256" key="4">
    <source>
        <dbReference type="ARBA" id="ARBA00023136"/>
    </source>
</evidence>
<protein>
    <submittedName>
        <fullName evidence="7">RagB/SusD family nutrient uptake outer membrane protein</fullName>
    </submittedName>
</protein>
<evidence type="ECO:0000313" key="8">
    <source>
        <dbReference type="Proteomes" id="UP001202248"/>
    </source>
</evidence>
<evidence type="ECO:0000256" key="5">
    <source>
        <dbReference type="ARBA" id="ARBA00023237"/>
    </source>
</evidence>
<keyword evidence="3" id="KW-0732">Signal</keyword>
<dbReference type="RefSeq" id="WP_240829462.1">
    <property type="nucleotide sequence ID" value="NZ_JAKWBL010000001.1"/>
</dbReference>